<dbReference type="InterPro" id="IPR048367">
    <property type="entry name" value="TNP-like_RNaseH_C"/>
</dbReference>
<accession>A0A6G0YAQ2</accession>
<evidence type="ECO:0000259" key="1">
    <source>
        <dbReference type="Pfam" id="PF21789"/>
    </source>
</evidence>
<evidence type="ECO:0000313" key="3">
    <source>
        <dbReference type="Proteomes" id="UP000478052"/>
    </source>
</evidence>
<organism evidence="2 3">
    <name type="scientific">Aphis craccivora</name>
    <name type="common">Cowpea aphid</name>
    <dbReference type="NCBI Taxonomy" id="307492"/>
    <lineage>
        <taxon>Eukaryota</taxon>
        <taxon>Metazoa</taxon>
        <taxon>Ecdysozoa</taxon>
        <taxon>Arthropoda</taxon>
        <taxon>Hexapoda</taxon>
        <taxon>Insecta</taxon>
        <taxon>Pterygota</taxon>
        <taxon>Neoptera</taxon>
        <taxon>Paraneoptera</taxon>
        <taxon>Hemiptera</taxon>
        <taxon>Sternorrhyncha</taxon>
        <taxon>Aphidomorpha</taxon>
        <taxon>Aphidoidea</taxon>
        <taxon>Aphididae</taxon>
        <taxon>Aphidini</taxon>
        <taxon>Aphis</taxon>
        <taxon>Aphis</taxon>
    </lineage>
</organism>
<dbReference type="EMBL" id="VUJU01005158">
    <property type="protein sequence ID" value="KAF0752112.1"/>
    <property type="molecule type" value="Genomic_DNA"/>
</dbReference>
<keyword evidence="3" id="KW-1185">Reference proteome</keyword>
<dbReference type="Pfam" id="PF21789">
    <property type="entry name" value="TNP-like_RNaseH_C"/>
    <property type="match status" value="1"/>
</dbReference>
<feature type="domain" description="Transposable element P transposase-like RNase H C-terminal" evidence="1">
    <location>
        <begin position="8"/>
        <end position="36"/>
    </location>
</feature>
<comment type="caution">
    <text evidence="2">The sequence shown here is derived from an EMBL/GenBank/DDBJ whole genome shotgun (WGS) entry which is preliminary data.</text>
</comment>
<gene>
    <name evidence="2" type="ORF">FWK35_00019676</name>
</gene>
<name>A0A6G0YAQ2_APHCR</name>
<protein>
    <recommendedName>
        <fullName evidence="1">Transposable element P transposase-like RNase H C-terminal domain-containing protein</fullName>
    </recommendedName>
</protein>
<dbReference type="AlphaFoldDB" id="A0A6G0YAQ2"/>
<reference evidence="2 3" key="1">
    <citation type="submission" date="2019-08" db="EMBL/GenBank/DDBJ databases">
        <title>Whole genome of Aphis craccivora.</title>
        <authorList>
            <person name="Voronova N.V."/>
            <person name="Shulinski R.S."/>
            <person name="Bandarenka Y.V."/>
            <person name="Zhorov D.G."/>
            <person name="Warner D."/>
        </authorList>
    </citation>
    <scope>NUCLEOTIDE SEQUENCE [LARGE SCALE GENOMIC DNA]</scope>
    <source>
        <strain evidence="2">180601</strain>
        <tissue evidence="2">Whole Body</tissue>
    </source>
</reference>
<dbReference type="Proteomes" id="UP000478052">
    <property type="component" value="Unassembled WGS sequence"/>
</dbReference>
<sequence length="224" mass="25563">MNVMMRLTQDCLENVFSVLRSKGGNNVNPDASKFNSSILMLICNHLLTPSKGGNCEIDACQFLAKLQEIKMLNLKMKTTVNQTNLVNDKNKTDENYILSLIDNHLSPTNIQSILMDEHNSSAVAYVTGWVCNNLEHSDYIDKIAKRKTKIIHYENSDMLYPLDATIDYSKRITYLFNSNIEKLLLESKNNVKTRMINVIEIVCVRTLNICQSCKSKFIEKSKNT</sequence>
<proteinExistence type="predicted"/>
<evidence type="ECO:0000313" key="2">
    <source>
        <dbReference type="EMBL" id="KAF0752112.1"/>
    </source>
</evidence>
<dbReference type="OrthoDB" id="7440550at2759"/>